<organism evidence="2 3">
    <name type="scientific">Fodinicola feengrottensis</name>
    <dbReference type="NCBI Taxonomy" id="435914"/>
    <lineage>
        <taxon>Bacteria</taxon>
        <taxon>Bacillati</taxon>
        <taxon>Actinomycetota</taxon>
        <taxon>Actinomycetes</taxon>
        <taxon>Mycobacteriales</taxon>
        <taxon>Fodinicola</taxon>
    </lineage>
</organism>
<evidence type="ECO:0000313" key="3">
    <source>
        <dbReference type="Proteomes" id="UP001500618"/>
    </source>
</evidence>
<keyword evidence="1" id="KW-1133">Transmembrane helix</keyword>
<dbReference type="Proteomes" id="UP001500618">
    <property type="component" value="Unassembled WGS sequence"/>
</dbReference>
<keyword evidence="3" id="KW-1185">Reference proteome</keyword>
<dbReference type="EMBL" id="BAAANY010000023">
    <property type="protein sequence ID" value="GAA1700002.1"/>
    <property type="molecule type" value="Genomic_DNA"/>
</dbReference>
<gene>
    <name evidence="2" type="ORF">GCM10009765_56750</name>
</gene>
<keyword evidence="1" id="KW-0472">Membrane</keyword>
<sequence>MRHMEIWVAVVTGVVALLAAFVGVIGTLVGALVADRGARRREEDARKERRNETVREMYGRFLSAAAPLVADRRDPDRAATDALLLAATDFDLLVPAGMASQARQAVAAAERLGRLLTTEDRQSPAVTEAVADLRTAVDVIRDAMRADLAS</sequence>
<comment type="caution">
    <text evidence="2">The sequence shown here is derived from an EMBL/GenBank/DDBJ whole genome shotgun (WGS) entry which is preliminary data.</text>
</comment>
<reference evidence="2 3" key="1">
    <citation type="journal article" date="2019" name="Int. J. Syst. Evol. Microbiol.">
        <title>The Global Catalogue of Microorganisms (GCM) 10K type strain sequencing project: providing services to taxonomists for standard genome sequencing and annotation.</title>
        <authorList>
            <consortium name="The Broad Institute Genomics Platform"/>
            <consortium name="The Broad Institute Genome Sequencing Center for Infectious Disease"/>
            <person name="Wu L."/>
            <person name="Ma J."/>
        </authorList>
    </citation>
    <scope>NUCLEOTIDE SEQUENCE [LARGE SCALE GENOMIC DNA]</scope>
    <source>
        <strain evidence="2 3">JCM 14718</strain>
    </source>
</reference>
<name>A0ABN2I810_9ACTN</name>
<evidence type="ECO:0000313" key="2">
    <source>
        <dbReference type="EMBL" id="GAA1700002.1"/>
    </source>
</evidence>
<evidence type="ECO:0000256" key="1">
    <source>
        <dbReference type="SAM" id="Phobius"/>
    </source>
</evidence>
<accession>A0ABN2I810</accession>
<keyword evidence="1" id="KW-0812">Transmembrane</keyword>
<feature type="transmembrane region" description="Helical" evidence="1">
    <location>
        <begin position="6"/>
        <end position="33"/>
    </location>
</feature>
<protein>
    <submittedName>
        <fullName evidence="2">Uncharacterized protein</fullName>
    </submittedName>
</protein>
<proteinExistence type="predicted"/>